<reference evidence="3 4" key="1">
    <citation type="submission" date="2018-02" db="EMBL/GenBank/DDBJ databases">
        <title>Bacteriophage NCPPB3778 and a type I-E CRISPR drive the evolution of the US Biological Select Agent, Rathayibacter toxicus.</title>
        <authorList>
            <person name="Davis E.W.II."/>
            <person name="Tabima J.F."/>
            <person name="Weisberg A.J."/>
            <person name="Lopes L.D."/>
            <person name="Wiseman M.S."/>
            <person name="Wiseman M.S."/>
            <person name="Pupko T."/>
            <person name="Belcher M.S."/>
            <person name="Sechler A.J."/>
            <person name="Tancos M.A."/>
            <person name="Schroeder B.K."/>
            <person name="Murray T.D."/>
            <person name="Luster D.G."/>
            <person name="Schneider W.L."/>
            <person name="Rogers E."/>
            <person name="Andreote F.D."/>
            <person name="Grunwald N.J."/>
            <person name="Putnam M.L."/>
            <person name="Chang J.H."/>
        </authorList>
    </citation>
    <scope>NUCLEOTIDE SEQUENCE [LARGE SCALE GENOMIC DNA]</scope>
    <source>
        <strain evidence="2 4">AY1D6</strain>
        <strain evidence="1 3">AY1I9</strain>
    </source>
</reference>
<evidence type="ECO:0008006" key="5">
    <source>
        <dbReference type="Google" id="ProtNLM"/>
    </source>
</evidence>
<keyword evidence="4" id="KW-1185">Reference proteome</keyword>
<gene>
    <name evidence="1" type="ORF">C5C04_00515</name>
    <name evidence="2" type="ORF">C5C40_00520</name>
</gene>
<evidence type="ECO:0000313" key="1">
    <source>
        <dbReference type="EMBL" id="PPF16302.1"/>
    </source>
</evidence>
<sequence>MGRIDVVRPALRLALGGVAVTLVASGVAALRSGPSSEAGECIDSQTPQNPFGCDRWVLTAECSSRAAR</sequence>
<evidence type="ECO:0000313" key="2">
    <source>
        <dbReference type="EMBL" id="PPH79813.1"/>
    </source>
</evidence>
<comment type="caution">
    <text evidence="1">The sequence shown here is derived from an EMBL/GenBank/DDBJ whole genome shotgun (WGS) entry which is preliminary data.</text>
</comment>
<evidence type="ECO:0000313" key="4">
    <source>
        <dbReference type="Proteomes" id="UP000239698"/>
    </source>
</evidence>
<organism evidence="1 3">
    <name type="scientific">Rathayibacter rathayi</name>
    <name type="common">Corynebacterium rathayi</name>
    <dbReference type="NCBI Taxonomy" id="33887"/>
    <lineage>
        <taxon>Bacteria</taxon>
        <taxon>Bacillati</taxon>
        <taxon>Actinomycetota</taxon>
        <taxon>Actinomycetes</taxon>
        <taxon>Micrococcales</taxon>
        <taxon>Microbacteriaceae</taxon>
        <taxon>Rathayibacter</taxon>
    </lineage>
</organism>
<name>A0ABD6WC59_RATRA</name>
<dbReference type="EMBL" id="PSUL01000001">
    <property type="protein sequence ID" value="PPF16302.1"/>
    <property type="molecule type" value="Genomic_DNA"/>
</dbReference>
<accession>A0ABD6WC59</accession>
<protein>
    <recommendedName>
        <fullName evidence="5">Secreted protein</fullName>
    </recommendedName>
</protein>
<proteinExistence type="predicted"/>
<evidence type="ECO:0000313" key="3">
    <source>
        <dbReference type="Proteomes" id="UP000237881"/>
    </source>
</evidence>
<dbReference type="AlphaFoldDB" id="A0ABD6WC59"/>
<dbReference type="KEGG" id="rry:C1O28_08035"/>
<dbReference type="Proteomes" id="UP000239698">
    <property type="component" value="Unassembled WGS sequence"/>
</dbReference>
<dbReference type="RefSeq" id="WP_097167291.1">
    <property type="nucleotide sequence ID" value="NZ_PSUI01000001.1"/>
</dbReference>
<dbReference type="EMBL" id="PSVT01000001">
    <property type="protein sequence ID" value="PPH79813.1"/>
    <property type="molecule type" value="Genomic_DNA"/>
</dbReference>
<dbReference type="Proteomes" id="UP000237881">
    <property type="component" value="Unassembled WGS sequence"/>
</dbReference>